<name>A0A495XXH2_9MICO</name>
<feature type="region of interest" description="Disordered" evidence="1">
    <location>
        <begin position="1"/>
        <end position="43"/>
    </location>
</feature>
<dbReference type="AlphaFoldDB" id="A0A495XXH2"/>
<dbReference type="Proteomes" id="UP000278440">
    <property type="component" value="Unassembled WGS sequence"/>
</dbReference>
<evidence type="ECO:0000313" key="3">
    <source>
        <dbReference type="Proteomes" id="UP000278440"/>
    </source>
</evidence>
<reference evidence="2 3" key="1">
    <citation type="submission" date="2018-10" db="EMBL/GenBank/DDBJ databases">
        <title>Sequencing the genomes of 1000 actinobacteria strains.</title>
        <authorList>
            <person name="Klenk H.-P."/>
        </authorList>
    </citation>
    <scope>NUCLEOTIDE SEQUENCE [LARGE SCALE GENOMIC DNA]</scope>
    <source>
        <strain evidence="2 3">DSM 44267</strain>
    </source>
</reference>
<comment type="caution">
    <text evidence="2">The sequence shown here is derived from an EMBL/GenBank/DDBJ whole genome shotgun (WGS) entry which is preliminary data.</text>
</comment>
<gene>
    <name evidence="2" type="ORF">DFJ68_0609</name>
</gene>
<keyword evidence="3" id="KW-1185">Reference proteome</keyword>
<evidence type="ECO:0000256" key="1">
    <source>
        <dbReference type="SAM" id="MobiDB-lite"/>
    </source>
</evidence>
<organism evidence="2 3">
    <name type="scientific">Terracoccus luteus</name>
    <dbReference type="NCBI Taxonomy" id="53356"/>
    <lineage>
        <taxon>Bacteria</taxon>
        <taxon>Bacillati</taxon>
        <taxon>Actinomycetota</taxon>
        <taxon>Actinomycetes</taxon>
        <taxon>Micrococcales</taxon>
        <taxon>Intrasporangiaceae</taxon>
        <taxon>Terracoccus</taxon>
    </lineage>
</organism>
<sequence length="43" mass="4615">MRPDGTGVRNLTANNPAPGAPPPATLYSDLQPDWDRLRLTPAT</sequence>
<proteinExistence type="predicted"/>
<feature type="compositionally biased region" description="Basic and acidic residues" evidence="1">
    <location>
        <begin position="33"/>
        <end position="43"/>
    </location>
</feature>
<evidence type="ECO:0000313" key="2">
    <source>
        <dbReference type="EMBL" id="RKT77193.1"/>
    </source>
</evidence>
<dbReference type="EMBL" id="RBXT01000001">
    <property type="protein sequence ID" value="RKT77193.1"/>
    <property type="molecule type" value="Genomic_DNA"/>
</dbReference>
<protein>
    <submittedName>
        <fullName evidence="2">Uncharacterized protein</fullName>
    </submittedName>
</protein>
<accession>A0A495XXH2</accession>